<evidence type="ECO:0000313" key="2">
    <source>
        <dbReference type="Proteomes" id="UP000003566"/>
    </source>
</evidence>
<dbReference type="EMBL" id="AGXE01000004">
    <property type="protein sequence ID" value="EIY88099.1"/>
    <property type="molecule type" value="Genomic_DNA"/>
</dbReference>
<evidence type="ECO:0008006" key="3">
    <source>
        <dbReference type="Google" id="ProtNLM"/>
    </source>
</evidence>
<dbReference type="PATRIC" id="fig|997892.3.peg.491"/>
<sequence length="85" mass="9602">MVFLFPSEEQYKKFNADEFKGLPSTITYGIDVDDSIRKEIVQAMNLNNSILPVFIIADTFNRVVFVSQGYTIGLGEQLMKVVHGL</sequence>
<accession>I9JMI3</accession>
<dbReference type="AlphaFoldDB" id="I9JMI3"/>
<reference evidence="1 2" key="1">
    <citation type="submission" date="2012-02" db="EMBL/GenBank/DDBJ databases">
        <title>The Genome Sequence of Bacteroides xylanisolvens CL03T12C04.</title>
        <authorList>
            <consortium name="The Broad Institute Genome Sequencing Platform"/>
            <person name="Earl A."/>
            <person name="Ward D."/>
            <person name="Feldgarden M."/>
            <person name="Gevers D."/>
            <person name="Zitomersky N.L."/>
            <person name="Coyne M.J."/>
            <person name="Comstock L.E."/>
            <person name="Young S.K."/>
            <person name="Zeng Q."/>
            <person name="Gargeya S."/>
            <person name="Fitzgerald M."/>
            <person name="Haas B."/>
            <person name="Abouelleil A."/>
            <person name="Alvarado L."/>
            <person name="Arachchi H.M."/>
            <person name="Berlin A."/>
            <person name="Chapman S.B."/>
            <person name="Gearin G."/>
            <person name="Goldberg J."/>
            <person name="Griggs A."/>
            <person name="Gujja S."/>
            <person name="Hansen M."/>
            <person name="Heiman D."/>
            <person name="Howarth C."/>
            <person name="Larimer J."/>
            <person name="Lui A."/>
            <person name="MacDonald P.J.P."/>
            <person name="McCowen C."/>
            <person name="Montmayeur A."/>
            <person name="Murphy C."/>
            <person name="Neiman D."/>
            <person name="Pearson M."/>
            <person name="Priest M."/>
            <person name="Roberts A."/>
            <person name="Saif S."/>
            <person name="Shea T."/>
            <person name="Sisk P."/>
            <person name="Stolte C."/>
            <person name="Sykes S."/>
            <person name="Wortman J."/>
            <person name="Nusbaum C."/>
            <person name="Birren B."/>
        </authorList>
    </citation>
    <scope>NUCLEOTIDE SEQUENCE [LARGE SCALE GENOMIC DNA]</scope>
    <source>
        <strain evidence="1 2">CL03T12C04</strain>
    </source>
</reference>
<comment type="caution">
    <text evidence="1">The sequence shown here is derived from an EMBL/GenBank/DDBJ whole genome shotgun (WGS) entry which is preliminary data.</text>
</comment>
<gene>
    <name evidence="1" type="ORF">HMPREF1074_00488</name>
</gene>
<dbReference type="Proteomes" id="UP000003566">
    <property type="component" value="Unassembled WGS sequence"/>
</dbReference>
<protein>
    <recommendedName>
        <fullName evidence="3">Thioredoxin-like fold domain-containing protein</fullName>
    </recommendedName>
</protein>
<name>I9JMI3_9BACE</name>
<evidence type="ECO:0000313" key="1">
    <source>
        <dbReference type="EMBL" id="EIY88099.1"/>
    </source>
</evidence>
<organism evidence="1 2">
    <name type="scientific">Bacteroides xylanisolvens CL03T12C04</name>
    <dbReference type="NCBI Taxonomy" id="997892"/>
    <lineage>
        <taxon>Bacteria</taxon>
        <taxon>Pseudomonadati</taxon>
        <taxon>Bacteroidota</taxon>
        <taxon>Bacteroidia</taxon>
        <taxon>Bacteroidales</taxon>
        <taxon>Bacteroidaceae</taxon>
        <taxon>Bacteroides</taxon>
    </lineage>
</organism>
<dbReference type="HOGENOM" id="CLU_2505996_0_0_10"/>
<proteinExistence type="predicted"/>